<dbReference type="InterPro" id="IPR011990">
    <property type="entry name" value="TPR-like_helical_dom_sf"/>
</dbReference>
<evidence type="ECO:0000313" key="6">
    <source>
        <dbReference type="Proteomes" id="UP000323000"/>
    </source>
</evidence>
<comment type="caution">
    <text evidence="5">The sequence shown here is derived from an EMBL/GenBank/DDBJ whole genome shotgun (WGS) entry which is preliminary data.</text>
</comment>
<dbReference type="Pfam" id="PF14432">
    <property type="entry name" value="DYW_deaminase"/>
    <property type="match status" value="1"/>
</dbReference>
<dbReference type="FunFam" id="1.25.40.10:FF:000690">
    <property type="entry name" value="Pentatricopeptide repeat-containing protein"/>
    <property type="match status" value="1"/>
</dbReference>
<name>A0A5C7HPH9_9ROSI</name>
<evidence type="ECO:0000256" key="3">
    <source>
        <dbReference type="PROSITE-ProRule" id="PRU00708"/>
    </source>
</evidence>
<evidence type="ECO:0000256" key="2">
    <source>
        <dbReference type="ARBA" id="ARBA00022737"/>
    </source>
</evidence>
<dbReference type="Pfam" id="PF01535">
    <property type="entry name" value="PPR"/>
    <property type="match status" value="4"/>
</dbReference>
<dbReference type="FunFam" id="1.25.40.10:FF:000470">
    <property type="entry name" value="Pentatricopeptide repeat-containing protein At5g66520"/>
    <property type="match status" value="1"/>
</dbReference>
<dbReference type="OrthoDB" id="185373at2759"/>
<dbReference type="Proteomes" id="UP000323000">
    <property type="component" value="Chromosome 7"/>
</dbReference>
<dbReference type="InterPro" id="IPR046960">
    <property type="entry name" value="PPR_At4g14850-like_plant"/>
</dbReference>
<keyword evidence="2" id="KW-0677">Repeat</keyword>
<keyword evidence="6" id="KW-1185">Reference proteome</keyword>
<organism evidence="5 6">
    <name type="scientific">Acer yangbiense</name>
    <dbReference type="NCBI Taxonomy" id="1000413"/>
    <lineage>
        <taxon>Eukaryota</taxon>
        <taxon>Viridiplantae</taxon>
        <taxon>Streptophyta</taxon>
        <taxon>Embryophyta</taxon>
        <taxon>Tracheophyta</taxon>
        <taxon>Spermatophyta</taxon>
        <taxon>Magnoliopsida</taxon>
        <taxon>eudicotyledons</taxon>
        <taxon>Gunneridae</taxon>
        <taxon>Pentapetalae</taxon>
        <taxon>rosids</taxon>
        <taxon>malvids</taxon>
        <taxon>Sapindales</taxon>
        <taxon>Sapindaceae</taxon>
        <taxon>Hippocastanoideae</taxon>
        <taxon>Acereae</taxon>
        <taxon>Acer</taxon>
    </lineage>
</organism>
<dbReference type="InterPro" id="IPR032867">
    <property type="entry name" value="DYW_dom"/>
</dbReference>
<dbReference type="PANTHER" id="PTHR47926">
    <property type="entry name" value="PENTATRICOPEPTIDE REPEAT-CONTAINING PROTEIN"/>
    <property type="match status" value="1"/>
</dbReference>
<dbReference type="FunFam" id="1.25.40.10:FF:000333">
    <property type="entry name" value="Pentatricopeptide repeat-containing protein"/>
    <property type="match status" value="1"/>
</dbReference>
<gene>
    <name evidence="5" type="ORF">EZV62_015911</name>
</gene>
<dbReference type="NCBIfam" id="TIGR00756">
    <property type="entry name" value="PPR"/>
    <property type="match status" value="4"/>
</dbReference>
<feature type="repeat" description="PPR" evidence="3">
    <location>
        <begin position="314"/>
        <end position="348"/>
    </location>
</feature>
<dbReference type="InterPro" id="IPR002885">
    <property type="entry name" value="PPR_rpt"/>
</dbReference>
<evidence type="ECO:0000256" key="1">
    <source>
        <dbReference type="ARBA" id="ARBA00006643"/>
    </source>
</evidence>
<dbReference type="GO" id="GO:0008270">
    <property type="term" value="F:zinc ion binding"/>
    <property type="evidence" value="ECO:0007669"/>
    <property type="project" value="InterPro"/>
</dbReference>
<feature type="repeat" description="PPR" evidence="3">
    <location>
        <begin position="182"/>
        <end position="216"/>
    </location>
</feature>
<evidence type="ECO:0000259" key="4">
    <source>
        <dbReference type="Pfam" id="PF14432"/>
    </source>
</evidence>
<protein>
    <recommendedName>
        <fullName evidence="4">DYW domain-containing protein</fullName>
    </recommendedName>
</protein>
<accession>A0A5C7HPH9</accession>
<dbReference type="GO" id="GO:0003729">
    <property type="term" value="F:mRNA binding"/>
    <property type="evidence" value="ECO:0007669"/>
    <property type="project" value="UniProtKB-ARBA"/>
</dbReference>
<dbReference type="EMBL" id="VAHF01000007">
    <property type="protein sequence ID" value="TXG58082.1"/>
    <property type="molecule type" value="Genomic_DNA"/>
</dbReference>
<proteinExistence type="inferred from homology"/>
<dbReference type="PROSITE" id="PS51375">
    <property type="entry name" value="PPR"/>
    <property type="match status" value="3"/>
</dbReference>
<dbReference type="Pfam" id="PF13041">
    <property type="entry name" value="PPR_2"/>
    <property type="match status" value="1"/>
</dbReference>
<feature type="domain" description="DYW" evidence="4">
    <location>
        <begin position="529"/>
        <end position="621"/>
    </location>
</feature>
<sequence>MSGISSSILTTLRLKNPKLLLLEFCSCLSHLKIIHGHMIRTHSITDVFSASRLIAFCINPTFQSNLLTYAFSIFSQLENPNLFIYNALIQGFSASENPSQSLHFYTQLQSQGLFPDNITFPFLVKACTKLVSVYMGIQVHAQIIKHGLLNDVYVQNSVVHMYATFGDMKAARNIFRRMHRSNVVSWTSMIAGYSKCGDVKSARKLFDKMPEKNLVTWSIMISGYAKNSRFEKAVELFQVLQSEGVRANETVMVSVISSCAHLGALELGEKAHEYVERNNLDVNLILGTALVDMYARCGCIEKAIRVFEGLPERDTLSWTSLIAGLALHGYAEMALKYFEEMVNTGLTPRDITFTAILSACSHGGLVEKGLEIFESIKIDYGIQPRLEHYGCVVDLLGRAGKLAEAEKFVLNMPIEPNAPIWGALLGACRIHKNAEIAERAGKVLIQLLPEHSGYYVLLSNIYARTNKWESAENMRNMMKLKGVKKPPGYSLIVMEGKVHRFTMGDKLHPEIEKIERMWEEILRKIRLAGYSGNTADALFDIDEEEKENALYRHSEKLAIAFGIMKTKAGTPIRIVKNLRVCEDCHTATKFISKVFQQELIVRDRNRFHHFKEGGCSCMDYW</sequence>
<dbReference type="GO" id="GO:0009451">
    <property type="term" value="P:RNA modification"/>
    <property type="evidence" value="ECO:0007669"/>
    <property type="project" value="InterPro"/>
</dbReference>
<dbReference type="PANTHER" id="PTHR47926:SF537">
    <property type="entry name" value="PENTACOTRIPEPTIDE-REPEAT REGION OF PRORP DOMAIN-CONTAINING PROTEIN"/>
    <property type="match status" value="1"/>
</dbReference>
<dbReference type="SUPFAM" id="SSF48452">
    <property type="entry name" value="TPR-like"/>
    <property type="match status" value="1"/>
</dbReference>
<dbReference type="InterPro" id="IPR046848">
    <property type="entry name" value="E_motif"/>
</dbReference>
<evidence type="ECO:0000313" key="5">
    <source>
        <dbReference type="EMBL" id="TXG58082.1"/>
    </source>
</evidence>
<dbReference type="SUPFAM" id="SSF81901">
    <property type="entry name" value="HCP-like"/>
    <property type="match status" value="1"/>
</dbReference>
<dbReference type="Pfam" id="PF20431">
    <property type="entry name" value="E_motif"/>
    <property type="match status" value="1"/>
</dbReference>
<comment type="similarity">
    <text evidence="1">Belongs to the PPR family. PCMP-H subfamily.</text>
</comment>
<feature type="repeat" description="PPR" evidence="3">
    <location>
        <begin position="81"/>
        <end position="115"/>
    </location>
</feature>
<reference evidence="6" key="1">
    <citation type="journal article" date="2019" name="Gigascience">
        <title>De novo genome assembly of the endangered Acer yangbiense, a plant species with extremely small populations endemic to Yunnan Province, China.</title>
        <authorList>
            <person name="Yang J."/>
            <person name="Wariss H.M."/>
            <person name="Tao L."/>
            <person name="Zhang R."/>
            <person name="Yun Q."/>
            <person name="Hollingsworth P."/>
            <person name="Dao Z."/>
            <person name="Luo G."/>
            <person name="Guo H."/>
            <person name="Ma Y."/>
            <person name="Sun W."/>
        </authorList>
    </citation>
    <scope>NUCLEOTIDE SEQUENCE [LARGE SCALE GENOMIC DNA]</scope>
    <source>
        <strain evidence="6">cv. Malutang</strain>
    </source>
</reference>
<dbReference type="AlphaFoldDB" id="A0A5C7HPH9"/>
<dbReference type="Gene3D" id="1.25.40.10">
    <property type="entry name" value="Tetratricopeptide repeat domain"/>
    <property type="match status" value="3"/>
</dbReference>